<gene>
    <name evidence="1" type="ORF">RhiXN_05994</name>
</gene>
<dbReference type="EMBL" id="CP059663">
    <property type="protein sequence ID" value="QRW21005.1"/>
    <property type="molecule type" value="Genomic_DNA"/>
</dbReference>
<dbReference type="Proteomes" id="UP000650533">
    <property type="component" value="Chromosome 6"/>
</dbReference>
<dbReference type="GeneID" id="67028273"/>
<evidence type="ECO:0000313" key="1">
    <source>
        <dbReference type="EMBL" id="QRW21005.1"/>
    </source>
</evidence>
<dbReference type="Pfam" id="PF11951">
    <property type="entry name" value="Fungal_trans_2"/>
    <property type="match status" value="1"/>
</dbReference>
<protein>
    <submittedName>
        <fullName evidence="1">Fungal specific transcription factor domain</fullName>
    </submittedName>
</protein>
<accession>A0A8H8NX40</accession>
<proteinExistence type="predicted"/>
<evidence type="ECO:0000313" key="2">
    <source>
        <dbReference type="Proteomes" id="UP000650533"/>
    </source>
</evidence>
<dbReference type="RefSeq" id="XP_043181242.1">
    <property type="nucleotide sequence ID" value="XM_043325810.1"/>
</dbReference>
<sequence length="618" mass="68709">MGSPGRFAGLLKTAAIRVPRPGGRRLGGTDTDGEQVIEGDVQPPVAAASVMDGLGTLHVMGMAINEHRKTGQYKWMIERLVIVDAWDKQKILAEIPTKTTEDSSITGSMERYFDVATHTRASRASSSSEASLPLDTIHGYIDHTNWTHQPGTTSQTKAAYDDHFHMGTGPNSAFQTLKTQTHDFSSVTSSYEHFDLCQQLPPPLLSDQSCHTDPYVHSTQDSEDVRRVIFGSLVLDKNSASNTLSFILESYAAWIQRTAYDPVRVARRSKDAIVKHYGSSIESRWTITLMANLVRRLAKSRSTDVIYTRACSTMVSVLQARLRHDIALVPSRDPCETKILNATNVLDSALGLVSILAICNNMVAGMEILREAAPVFRWLCPGSPGNQVHLQTLFLHPVDSLRDYAIMDLFSSVMAPRSTTFQYDVTIDPKLESSVLAFSDDVGIQWARGIPDQITLAFARIGALRRSLTWEPRELDELEAMLQSFVPLPTISSDSHTALARAVVQECWREVGYIYLYMGVCRANAEDRRVVQALSRFLSAINRVKPGRVPDSFLMMGLVMAGFIARNIVDRTTILERINGVEAFKYSGSSTSSCLERIWNIVDAEGRPVTWDDWRVSF</sequence>
<dbReference type="InterPro" id="IPR021858">
    <property type="entry name" value="Fun_TF"/>
</dbReference>
<dbReference type="AlphaFoldDB" id="A0A8H8NX40"/>
<name>A0A8H8NX40_9AGAM</name>
<dbReference type="KEGG" id="rsx:RhiXN_05994"/>
<reference evidence="1" key="1">
    <citation type="submission" date="2020-05" db="EMBL/GenBank/DDBJ databases">
        <title>Evolutionary and genomic comparisons of hybrid uninucleate and nonhybrid Rhizoctonia fungi.</title>
        <authorList>
            <person name="Li C."/>
            <person name="Chen X."/>
        </authorList>
    </citation>
    <scope>NUCLEOTIDE SEQUENCE</scope>
    <source>
        <strain evidence="1">AG-1 IA</strain>
    </source>
</reference>
<organism evidence="1 2">
    <name type="scientific">Rhizoctonia solani</name>
    <dbReference type="NCBI Taxonomy" id="456999"/>
    <lineage>
        <taxon>Eukaryota</taxon>
        <taxon>Fungi</taxon>
        <taxon>Dikarya</taxon>
        <taxon>Basidiomycota</taxon>
        <taxon>Agaricomycotina</taxon>
        <taxon>Agaricomycetes</taxon>
        <taxon>Cantharellales</taxon>
        <taxon>Ceratobasidiaceae</taxon>
        <taxon>Rhizoctonia</taxon>
    </lineage>
</organism>